<accession>A0A7S1GND4</accession>
<keyword evidence="2" id="KW-0732">Signal</keyword>
<name>A0A7S1GND4_CYCTE</name>
<evidence type="ECO:0000256" key="1">
    <source>
        <dbReference type="SAM" id="MobiDB-lite"/>
    </source>
</evidence>
<organism evidence="3">
    <name type="scientific">Cyclophora tenuis</name>
    <name type="common">Marine diatom</name>
    <dbReference type="NCBI Taxonomy" id="216820"/>
    <lineage>
        <taxon>Eukaryota</taxon>
        <taxon>Sar</taxon>
        <taxon>Stramenopiles</taxon>
        <taxon>Ochrophyta</taxon>
        <taxon>Bacillariophyta</taxon>
        <taxon>Fragilariophyceae</taxon>
        <taxon>Fragilariophycidae</taxon>
        <taxon>Cyclophorales</taxon>
        <taxon>Cyclophoraceae</taxon>
        <taxon>Cyclophora</taxon>
    </lineage>
</organism>
<feature type="compositionally biased region" description="Pro residues" evidence="1">
    <location>
        <begin position="173"/>
        <end position="201"/>
    </location>
</feature>
<feature type="chain" id="PRO_5030621650" evidence="2">
    <location>
        <begin position="27"/>
        <end position="267"/>
    </location>
</feature>
<proteinExistence type="predicted"/>
<dbReference type="EMBL" id="HBFW01016967">
    <property type="protein sequence ID" value="CAD8939810.1"/>
    <property type="molecule type" value="Transcribed_RNA"/>
</dbReference>
<evidence type="ECO:0000313" key="3">
    <source>
        <dbReference type="EMBL" id="CAD8939810.1"/>
    </source>
</evidence>
<feature type="region of interest" description="Disordered" evidence="1">
    <location>
        <begin position="172"/>
        <end position="201"/>
    </location>
</feature>
<sequence>MKFVVVLQPRVLPILLLAMLVSSCVASSSSSSEAKQTMLRRGDSSPPPSQHDITLETSSTTRRDLQASCSAPGKTPVRFTINTDGAPEDLKFYLYDAANSHLYVDNLFDPNCETHIDKKLDLTSCYRAVVTDAQCNGFSGDGFVAISVNGVEQKRFSGLSLGCGKEYQFGNCPPTPQPTPEPTMEPTPAPTTAPTPSPTPQPTNFASYLPCGSSWCPAGQSVVASSQLFTVYQGVEISCGDAEYSYTHGHWDLMRCIIFSDPRSCCV</sequence>
<protein>
    <submittedName>
        <fullName evidence="3">Uncharacterized protein</fullName>
    </submittedName>
</protein>
<feature type="region of interest" description="Disordered" evidence="1">
    <location>
        <begin position="32"/>
        <end position="54"/>
    </location>
</feature>
<dbReference type="AlphaFoldDB" id="A0A7S1GND4"/>
<gene>
    <name evidence="3" type="ORF">CTEN0397_LOCUS10875</name>
</gene>
<evidence type="ECO:0000256" key="2">
    <source>
        <dbReference type="SAM" id="SignalP"/>
    </source>
</evidence>
<feature type="signal peptide" evidence="2">
    <location>
        <begin position="1"/>
        <end position="26"/>
    </location>
</feature>
<reference evidence="3" key="1">
    <citation type="submission" date="2021-01" db="EMBL/GenBank/DDBJ databases">
        <authorList>
            <person name="Corre E."/>
            <person name="Pelletier E."/>
            <person name="Niang G."/>
            <person name="Scheremetjew M."/>
            <person name="Finn R."/>
            <person name="Kale V."/>
            <person name="Holt S."/>
            <person name="Cochrane G."/>
            <person name="Meng A."/>
            <person name="Brown T."/>
            <person name="Cohen L."/>
        </authorList>
    </citation>
    <scope>NUCLEOTIDE SEQUENCE</scope>
    <source>
        <strain evidence="3">ECT3854</strain>
    </source>
</reference>
<dbReference type="PROSITE" id="PS51257">
    <property type="entry name" value="PROKAR_LIPOPROTEIN"/>
    <property type="match status" value="1"/>
</dbReference>